<comment type="similarity">
    <text evidence="4">Belongs to the NAPRTase family.</text>
</comment>
<evidence type="ECO:0000256" key="10">
    <source>
        <dbReference type="ARBA" id="ARBA00022723"/>
    </source>
</evidence>
<gene>
    <name evidence="15" type="ORF">M569_05101</name>
</gene>
<organism evidence="15 16">
    <name type="scientific">Genlisea aurea</name>
    <dbReference type="NCBI Taxonomy" id="192259"/>
    <lineage>
        <taxon>Eukaryota</taxon>
        <taxon>Viridiplantae</taxon>
        <taxon>Streptophyta</taxon>
        <taxon>Embryophyta</taxon>
        <taxon>Tracheophyta</taxon>
        <taxon>Spermatophyta</taxon>
        <taxon>Magnoliopsida</taxon>
        <taxon>eudicotyledons</taxon>
        <taxon>Gunneridae</taxon>
        <taxon>Pentapetalae</taxon>
        <taxon>asterids</taxon>
        <taxon>lamiids</taxon>
        <taxon>Lamiales</taxon>
        <taxon>Lentibulariaceae</taxon>
        <taxon>Genlisea</taxon>
    </lineage>
</organism>
<keyword evidence="11" id="KW-0460">Magnesium</keyword>
<comment type="caution">
    <text evidence="15">The sequence shown here is derived from an EMBL/GenBank/DDBJ whole genome shotgun (WGS) entry which is preliminary data.</text>
</comment>
<dbReference type="GO" id="GO:0004516">
    <property type="term" value="F:nicotinate phosphoribosyltransferase activity"/>
    <property type="evidence" value="ECO:0007669"/>
    <property type="project" value="UniProtKB-EC"/>
</dbReference>
<comment type="function">
    <text evidence="13">Catalyzes the first step in the biosynthesis of NAD from nicotinic acid, the ATP-dependent synthesis of beta-nicotinate D-ribonucleotide from nicotinate and 5-phospho-D-ribose 1-phosphate. Helps prevent cellular oxidative stress via its role in NAD biosynthesis.</text>
</comment>
<dbReference type="EC" id="6.3.4.21" evidence="5"/>
<keyword evidence="9" id="KW-0808">Transferase</keyword>
<dbReference type="GO" id="GO:0005829">
    <property type="term" value="C:cytosol"/>
    <property type="evidence" value="ECO:0007669"/>
    <property type="project" value="TreeGrafter"/>
</dbReference>
<comment type="catalytic activity">
    <reaction evidence="14">
        <text>5-phospho-alpha-D-ribose 1-diphosphate + nicotinate + ATP + H2O = nicotinate beta-D-ribonucleotide + ADP + phosphate + diphosphate</text>
        <dbReference type="Rhea" id="RHEA:36163"/>
        <dbReference type="ChEBI" id="CHEBI:15377"/>
        <dbReference type="ChEBI" id="CHEBI:30616"/>
        <dbReference type="ChEBI" id="CHEBI:32544"/>
        <dbReference type="ChEBI" id="CHEBI:33019"/>
        <dbReference type="ChEBI" id="CHEBI:43474"/>
        <dbReference type="ChEBI" id="CHEBI:57502"/>
        <dbReference type="ChEBI" id="CHEBI:58017"/>
        <dbReference type="ChEBI" id="CHEBI:456216"/>
        <dbReference type="EC" id="6.3.4.21"/>
    </reaction>
</comment>
<evidence type="ECO:0000313" key="16">
    <source>
        <dbReference type="Proteomes" id="UP000015453"/>
    </source>
</evidence>
<evidence type="ECO:0000256" key="5">
    <source>
        <dbReference type="ARBA" id="ARBA00013236"/>
    </source>
</evidence>
<dbReference type="Proteomes" id="UP000015453">
    <property type="component" value="Unassembled WGS sequence"/>
</dbReference>
<dbReference type="Gene3D" id="3.20.140.10">
    <property type="entry name" value="nicotinate phosphoribosyltransferase"/>
    <property type="match status" value="1"/>
</dbReference>
<comment type="cofactor">
    <cofactor evidence="1">
        <name>Mn(2+)</name>
        <dbReference type="ChEBI" id="CHEBI:29035"/>
    </cofactor>
</comment>
<dbReference type="OrthoDB" id="193380at2759"/>
<keyword evidence="6" id="KW-0597">Phosphoprotein</keyword>
<evidence type="ECO:0000256" key="3">
    <source>
        <dbReference type="ARBA" id="ARBA00004952"/>
    </source>
</evidence>
<keyword evidence="16" id="KW-1185">Reference proteome</keyword>
<keyword evidence="12" id="KW-0464">Manganese</keyword>
<evidence type="ECO:0000256" key="7">
    <source>
        <dbReference type="ARBA" id="ARBA00022598"/>
    </source>
</evidence>
<dbReference type="GO" id="GO:0046872">
    <property type="term" value="F:metal ion binding"/>
    <property type="evidence" value="ECO:0007669"/>
    <property type="project" value="UniProtKB-KW"/>
</dbReference>
<evidence type="ECO:0000256" key="14">
    <source>
        <dbReference type="ARBA" id="ARBA00048668"/>
    </source>
</evidence>
<dbReference type="FunFam" id="3.20.20.70:FF:000155">
    <property type="entry name" value="Nicotinate phosphoribosyltransferase"/>
    <property type="match status" value="1"/>
</dbReference>
<feature type="non-terminal residue" evidence="15">
    <location>
        <position position="1"/>
    </location>
</feature>
<dbReference type="AlphaFoldDB" id="S8CR13"/>
<evidence type="ECO:0000256" key="9">
    <source>
        <dbReference type="ARBA" id="ARBA00022679"/>
    </source>
</evidence>
<feature type="non-terminal residue" evidence="15">
    <location>
        <position position="274"/>
    </location>
</feature>
<keyword evidence="7" id="KW-0436">Ligase</keyword>
<name>S8CR13_9LAMI</name>
<evidence type="ECO:0000256" key="12">
    <source>
        <dbReference type="ARBA" id="ARBA00023211"/>
    </source>
</evidence>
<dbReference type="SUPFAM" id="SSF51690">
    <property type="entry name" value="Nicotinate/Quinolinate PRTase C-terminal domain-like"/>
    <property type="match status" value="1"/>
</dbReference>
<evidence type="ECO:0000256" key="1">
    <source>
        <dbReference type="ARBA" id="ARBA00001936"/>
    </source>
</evidence>
<dbReference type="PANTHER" id="PTHR11098">
    <property type="entry name" value="NICOTINATE PHOSPHORIBOSYLTRANSFERASE"/>
    <property type="match status" value="1"/>
</dbReference>
<sequence>QGPDGGIGASKYCYMGGFDATSNVAAGKLFGIPLRGTHSHAFVSSFVSTDEITDKSLKSSDGSNSCDDFVSLVRTWLSKIKFSGGTFGETNQSELAAFTSYALAFPSNFLALVDTYDVIRSGVPNFCAVAVALNDLGYKAVGIRLDSGDLAYLSCESRKIFRVIEDEFGVSNFSRTSITASNDLNEETLDALNKQGHEIDAYGIGTHLVTCYAQPALGVVFKLVEINNQPRIKLSEDVSKVSIPCKKRCYRLYGKEAYSLLDIMTGENEPAPKV</sequence>
<evidence type="ECO:0000256" key="13">
    <source>
        <dbReference type="ARBA" id="ARBA00023426"/>
    </source>
</evidence>
<keyword evidence="10" id="KW-0479">Metal-binding</keyword>
<proteinExistence type="inferred from homology"/>
<accession>S8CR13</accession>
<dbReference type="UniPathway" id="UPA00253">
    <property type="reaction ID" value="UER00457"/>
</dbReference>
<evidence type="ECO:0000256" key="6">
    <source>
        <dbReference type="ARBA" id="ARBA00022553"/>
    </source>
</evidence>
<dbReference type="PANTHER" id="PTHR11098:SF1">
    <property type="entry name" value="NICOTINATE PHOSPHORIBOSYLTRANSFERASE"/>
    <property type="match status" value="1"/>
</dbReference>
<comment type="cofactor">
    <cofactor evidence="2">
        <name>Mg(2+)</name>
        <dbReference type="ChEBI" id="CHEBI:18420"/>
    </cofactor>
</comment>
<dbReference type="InterPro" id="IPR007229">
    <property type="entry name" value="Nic_PRibTrfase-Fam"/>
</dbReference>
<dbReference type="FunFam" id="3.20.20.70:FF:000227">
    <property type="entry name" value="Nicotinate phosphoribosyltransferase"/>
    <property type="match status" value="1"/>
</dbReference>
<comment type="pathway">
    <text evidence="3">Cofactor biosynthesis; NAD(+) biosynthesis; nicotinate D-ribonucleotide from nicotinate: step 1/1.</text>
</comment>
<dbReference type="EMBL" id="AUSU01002023">
    <property type="protein sequence ID" value="EPS69664.1"/>
    <property type="molecule type" value="Genomic_DNA"/>
</dbReference>
<dbReference type="InterPro" id="IPR036068">
    <property type="entry name" value="Nicotinate_pribotase-like_C"/>
</dbReference>
<evidence type="ECO:0000313" key="15">
    <source>
        <dbReference type="EMBL" id="EPS69664.1"/>
    </source>
</evidence>
<keyword evidence="8" id="KW-0662">Pyridine nucleotide biosynthesis</keyword>
<dbReference type="GO" id="GO:0016740">
    <property type="term" value="F:transferase activity"/>
    <property type="evidence" value="ECO:0007669"/>
    <property type="project" value="UniProtKB-KW"/>
</dbReference>
<evidence type="ECO:0000256" key="2">
    <source>
        <dbReference type="ARBA" id="ARBA00001946"/>
    </source>
</evidence>
<reference evidence="15 16" key="1">
    <citation type="journal article" date="2013" name="BMC Genomics">
        <title>The miniature genome of a carnivorous plant Genlisea aurea contains a low number of genes and short non-coding sequences.</title>
        <authorList>
            <person name="Leushkin E.V."/>
            <person name="Sutormin R.A."/>
            <person name="Nabieva E.R."/>
            <person name="Penin A.A."/>
            <person name="Kondrashov A.S."/>
            <person name="Logacheva M.D."/>
        </authorList>
    </citation>
    <scope>NUCLEOTIDE SEQUENCE [LARGE SCALE GENOMIC DNA]</scope>
</reference>
<evidence type="ECO:0000256" key="8">
    <source>
        <dbReference type="ARBA" id="ARBA00022642"/>
    </source>
</evidence>
<dbReference type="GO" id="GO:0034355">
    <property type="term" value="P:NAD+ biosynthetic process via the salvage pathway"/>
    <property type="evidence" value="ECO:0007669"/>
    <property type="project" value="TreeGrafter"/>
</dbReference>
<protein>
    <recommendedName>
        <fullName evidence="5">nicotinate phosphoribosyltransferase</fullName>
        <ecNumber evidence="5">6.3.4.21</ecNumber>
    </recommendedName>
</protein>
<evidence type="ECO:0000256" key="4">
    <source>
        <dbReference type="ARBA" id="ARBA00010897"/>
    </source>
</evidence>
<evidence type="ECO:0000256" key="11">
    <source>
        <dbReference type="ARBA" id="ARBA00022842"/>
    </source>
</evidence>